<dbReference type="Proteomes" id="UP000176253">
    <property type="component" value="Unassembled WGS sequence"/>
</dbReference>
<dbReference type="STRING" id="1798383.A3D78_04340"/>
<evidence type="ECO:0000313" key="1">
    <source>
        <dbReference type="EMBL" id="OGG19079.1"/>
    </source>
</evidence>
<dbReference type="AlphaFoldDB" id="A0A1F6A354"/>
<evidence type="ECO:0000313" key="2">
    <source>
        <dbReference type="Proteomes" id="UP000176253"/>
    </source>
</evidence>
<sequence length="538" mass="61067">MPSNGFGPRYILPDTISSAVKVISAENLTRDAWIVISDASRPDDTERNFDGALPHLDLPATHPRIFVANRQTRRELINQIMKNTGGSYEVIKASVDGSGYGDNRDTLDNITTALSLASQHPIDQIAIDDDVILPLHPLMWRPNVLAALGITTIPNSQVVFAFPPGVDRDQFIEPRGDNSLKKFIKPLGQTVAQLRQQHPHIKVSELVIDTRPVAFEKALRGEAAQFTVSPEETELLDSDNGMIIATTEDKSGLPDYPTWIISKGYLENEFPQEEPVEAYPSGPKELYVGLRSETIFPDSAMFARRFDGSSVQNPAFWPWWHVSSLRYSKEYLMVESSFRSDNDFLPKWLKYIKEKTGILYLYASGIPTYAQHSRTPFGGDRRDAAEAAIASQIGNIAAVETFKRFEFPHEDTIYMRPIEENYSVPEDHAQIVYDRIQLLSQIAIKKTAELSDRLDNITDPNMQREIKRKINHYLTIISSLGRKMRGFDYRDWKTDLDKAIAAQLNFSRDWVATKPNVIFELGEIIRKGKYPIMEIKYQ</sequence>
<dbReference type="EMBL" id="MFJM01000006">
    <property type="protein sequence ID" value="OGG19079.1"/>
    <property type="molecule type" value="Genomic_DNA"/>
</dbReference>
<protein>
    <submittedName>
        <fullName evidence="1">Uncharacterized protein</fullName>
    </submittedName>
</protein>
<accession>A0A1F6A354</accession>
<gene>
    <name evidence="1" type="ORF">A3D78_04340</name>
</gene>
<reference evidence="1 2" key="1">
    <citation type="journal article" date="2016" name="Nat. Commun.">
        <title>Thousands of microbial genomes shed light on interconnected biogeochemical processes in an aquifer system.</title>
        <authorList>
            <person name="Anantharaman K."/>
            <person name="Brown C.T."/>
            <person name="Hug L.A."/>
            <person name="Sharon I."/>
            <person name="Castelle C.J."/>
            <person name="Probst A.J."/>
            <person name="Thomas B.C."/>
            <person name="Singh A."/>
            <person name="Wilkins M.J."/>
            <person name="Karaoz U."/>
            <person name="Brodie E.L."/>
            <person name="Williams K.H."/>
            <person name="Hubbard S.S."/>
            <person name="Banfield J.F."/>
        </authorList>
    </citation>
    <scope>NUCLEOTIDE SEQUENCE [LARGE SCALE GENOMIC DNA]</scope>
</reference>
<name>A0A1F6A354_9BACT</name>
<proteinExistence type="predicted"/>
<organism evidence="1 2">
    <name type="scientific">Candidatus Gottesmanbacteria bacterium RIFCSPHIGHO2_02_FULL_39_14</name>
    <dbReference type="NCBI Taxonomy" id="1798383"/>
    <lineage>
        <taxon>Bacteria</taxon>
        <taxon>Candidatus Gottesmaniibacteriota</taxon>
    </lineage>
</organism>
<comment type="caution">
    <text evidence="1">The sequence shown here is derived from an EMBL/GenBank/DDBJ whole genome shotgun (WGS) entry which is preliminary data.</text>
</comment>